<dbReference type="AlphaFoldDB" id="A0A2S6MXE7"/>
<dbReference type="OrthoDB" id="7284755at2"/>
<sequence length="620" mass="64641">MSIDSWVKAGRLVGGTWSQTGHWSAKGIPGSGDTADISRAAKSAYTVIVDGSYTIADLTIGSSYATLAFNAGTSLTVSGTTTLSAGTIALGSSGATLSTGILDTSNGTAITIGTGATLLAGSGTISGAVSGPGTIEANGGTLDFSAGIGANTGLNYEISNASLSVLQIDSTVGNNNTFSFAGAAGVLDFTATSTNLNQTVSGLNVGASDTAPTNFIQVAGIVTVSDATNLYSYSGAPVTVDFGSAGSLTLTNVSGSSGSFYVDTVITGGNTDIFLASTVCFAAGTRILTASGEQAVETLRPGDIVLTLTGDTLTPEPVKWIGYRRIDLTAHPRPEMAAPIRIQRHAFADNRPHTDLVVSPDHALFVDGKLIAARQLVNGSTIRRETACKSVEYFHVELDHHAILLSEGLPTESYLDTGNRGFFANGGDPLVLHPDLMDESDCPTREAASCAPFAWDEPTVRPVWQRLADRAATLGQPAVSPETTRDTDLHLLIKGRALRPLYAENGLFIFALPRGTAEARLVSRAGAPADARPWLDDRRVLGVQVQQITLRDATDVTTIALDDPALSQGWWDVERNGMTMRRWTDGNAVLPLPHLPGVSMLEIRAGGLDYLIGNDRSAAA</sequence>
<dbReference type="SUPFAM" id="SSF51294">
    <property type="entry name" value="Hedgehog/intein (Hint) domain"/>
    <property type="match status" value="1"/>
</dbReference>
<dbReference type="EMBL" id="NHRY01000263">
    <property type="protein sequence ID" value="PPQ27037.1"/>
    <property type="molecule type" value="Genomic_DNA"/>
</dbReference>
<dbReference type="InterPro" id="IPR028992">
    <property type="entry name" value="Hedgehog/Intein_dom"/>
</dbReference>
<feature type="domain" description="Hedgehog/Intein (Hint)" evidence="1">
    <location>
        <begin position="279"/>
        <end position="417"/>
    </location>
</feature>
<dbReference type="Proteomes" id="UP000239724">
    <property type="component" value="Unassembled WGS sequence"/>
</dbReference>
<organism evidence="2 3">
    <name type="scientific">Rhodopila globiformis</name>
    <name type="common">Rhodopseudomonas globiformis</name>
    <dbReference type="NCBI Taxonomy" id="1071"/>
    <lineage>
        <taxon>Bacteria</taxon>
        <taxon>Pseudomonadati</taxon>
        <taxon>Pseudomonadota</taxon>
        <taxon>Alphaproteobacteria</taxon>
        <taxon>Acetobacterales</taxon>
        <taxon>Acetobacteraceae</taxon>
        <taxon>Rhodopila</taxon>
    </lineage>
</organism>
<name>A0A2S6MXE7_RHOGL</name>
<protein>
    <recommendedName>
        <fullName evidence="1">Hedgehog/Intein (Hint) domain-containing protein</fullName>
    </recommendedName>
</protein>
<dbReference type="RefSeq" id="WP_104522176.1">
    <property type="nucleotide sequence ID" value="NZ_NHRY01000263.1"/>
</dbReference>
<dbReference type="PROSITE" id="PS50817">
    <property type="entry name" value="INTEIN_N_TER"/>
    <property type="match status" value="1"/>
</dbReference>
<evidence type="ECO:0000259" key="1">
    <source>
        <dbReference type="Pfam" id="PF13403"/>
    </source>
</evidence>
<dbReference type="GO" id="GO:0016539">
    <property type="term" value="P:intein-mediated protein splicing"/>
    <property type="evidence" value="ECO:0007669"/>
    <property type="project" value="InterPro"/>
</dbReference>
<evidence type="ECO:0000313" key="3">
    <source>
        <dbReference type="Proteomes" id="UP000239724"/>
    </source>
</evidence>
<evidence type="ECO:0000313" key="2">
    <source>
        <dbReference type="EMBL" id="PPQ27037.1"/>
    </source>
</evidence>
<reference evidence="2 3" key="1">
    <citation type="journal article" date="2018" name="Arch. Microbiol.">
        <title>New insights into the metabolic potential of the phototrophic purple bacterium Rhodopila globiformis DSM 161(T) from its draft genome sequence and evidence for a vanadium-dependent nitrogenase.</title>
        <authorList>
            <person name="Imhoff J.F."/>
            <person name="Rahn T."/>
            <person name="Kunzel S."/>
            <person name="Neulinger S.C."/>
        </authorList>
    </citation>
    <scope>NUCLEOTIDE SEQUENCE [LARGE SCALE GENOMIC DNA]</scope>
    <source>
        <strain evidence="2 3">DSM 161</strain>
    </source>
</reference>
<dbReference type="Gene3D" id="2.170.16.10">
    <property type="entry name" value="Hedgehog/Intein (Hint) domain"/>
    <property type="match status" value="1"/>
</dbReference>
<accession>A0A2S6MXE7</accession>
<comment type="caution">
    <text evidence="2">The sequence shown here is derived from an EMBL/GenBank/DDBJ whole genome shotgun (WGS) entry which is preliminary data.</text>
</comment>
<keyword evidence="3" id="KW-1185">Reference proteome</keyword>
<dbReference type="Pfam" id="PF13403">
    <property type="entry name" value="Hint_2"/>
    <property type="match status" value="1"/>
</dbReference>
<proteinExistence type="predicted"/>
<dbReference type="InterPro" id="IPR036844">
    <property type="entry name" value="Hint_dom_sf"/>
</dbReference>
<gene>
    <name evidence="2" type="ORF">CCS01_28275</name>
</gene>
<dbReference type="InterPro" id="IPR006141">
    <property type="entry name" value="Intein_N"/>
</dbReference>